<evidence type="ECO:0000313" key="2">
    <source>
        <dbReference type="Proteomes" id="UP001163321"/>
    </source>
</evidence>
<comment type="caution">
    <text evidence="1">The sequence shown here is derived from an EMBL/GenBank/DDBJ whole genome shotgun (WGS) entry which is preliminary data.</text>
</comment>
<reference evidence="1 2" key="1">
    <citation type="journal article" date="2022" name="bioRxiv">
        <title>The genome of the oomycete Peronosclerospora sorghi, a cosmopolitan pathogen of maize and sorghum, is inflated with dispersed pseudogenes.</title>
        <authorList>
            <person name="Fletcher K."/>
            <person name="Martin F."/>
            <person name="Isakeit T."/>
            <person name="Cavanaugh K."/>
            <person name="Magill C."/>
            <person name="Michelmore R."/>
        </authorList>
    </citation>
    <scope>NUCLEOTIDE SEQUENCE [LARGE SCALE GENOMIC DNA]</scope>
    <source>
        <strain evidence="1">P6</strain>
    </source>
</reference>
<accession>A0ACC0WWP5</accession>
<evidence type="ECO:0000313" key="1">
    <source>
        <dbReference type="EMBL" id="KAI9922812.1"/>
    </source>
</evidence>
<keyword evidence="2" id="KW-1185">Reference proteome</keyword>
<dbReference type="EMBL" id="CM047580">
    <property type="protein sequence ID" value="KAI9922812.1"/>
    <property type="molecule type" value="Genomic_DNA"/>
</dbReference>
<organism evidence="1 2">
    <name type="scientific">Peronosclerospora sorghi</name>
    <dbReference type="NCBI Taxonomy" id="230839"/>
    <lineage>
        <taxon>Eukaryota</taxon>
        <taxon>Sar</taxon>
        <taxon>Stramenopiles</taxon>
        <taxon>Oomycota</taxon>
        <taxon>Peronosporomycetes</taxon>
        <taxon>Peronosporales</taxon>
        <taxon>Peronosporaceae</taxon>
        <taxon>Peronosclerospora</taxon>
    </lineage>
</organism>
<proteinExistence type="predicted"/>
<name>A0ACC0WWP5_9STRA</name>
<dbReference type="Proteomes" id="UP001163321">
    <property type="component" value="Chromosome 1"/>
</dbReference>
<sequence>MHTGDKDHRVAEEAADQTSTSDHQNSMVGRGHHEDEYSHTVNRNHRVAVNQTSASDCMGSSVETINVLTQTETGLATQSLLMEHPPKEGSEVMALPALSWKKFMRNLHDDQIEQICIIVATDDVVDIRERISTLQVENIGKEVPNDQTKARRFEARSWESLKANSPFYEVLLEYADVFPEEVPSELPKDKRTRHEIHLVPGTKYCVTRQWTLPPRRKSGQVRESISPHSTPTFCVKKSTGGWRIVHAYNKLNAATVPAQTPIPRKDVIIDGMCGSTSFSALDLRDGFYQILMREKDIPLTAISTPSGMLWEWLVMPQGLRNAPATFNRCVMHLLRPVREFAPSYFDDVFIHSKGKHDKSDVDVHREHLRRV</sequence>
<gene>
    <name evidence="1" type="ORF">PsorP6_000441</name>
</gene>
<protein>
    <submittedName>
        <fullName evidence="1">Uncharacterized protein</fullName>
    </submittedName>
</protein>